<feature type="region of interest" description="Disordered" evidence="1">
    <location>
        <begin position="61"/>
        <end position="86"/>
    </location>
</feature>
<feature type="compositionally biased region" description="Acidic residues" evidence="1">
    <location>
        <begin position="61"/>
        <end position="70"/>
    </location>
</feature>
<protein>
    <submittedName>
        <fullName evidence="2">Uncharacterized protein</fullName>
    </submittedName>
</protein>
<dbReference type="AlphaFoldDB" id="A0AAE0C1B6"/>
<accession>A0AAE0C1B6</accession>
<reference evidence="2 3" key="1">
    <citation type="journal article" date="2015" name="Genome Biol. Evol.">
        <title>Comparative Genomics of a Bacterivorous Green Alga Reveals Evolutionary Causalities and Consequences of Phago-Mixotrophic Mode of Nutrition.</title>
        <authorList>
            <person name="Burns J.A."/>
            <person name="Paasch A."/>
            <person name="Narechania A."/>
            <person name="Kim E."/>
        </authorList>
    </citation>
    <scope>NUCLEOTIDE SEQUENCE [LARGE SCALE GENOMIC DNA]</scope>
    <source>
        <strain evidence="2 3">PLY_AMNH</strain>
    </source>
</reference>
<organism evidence="2 3">
    <name type="scientific">Cymbomonas tetramitiformis</name>
    <dbReference type="NCBI Taxonomy" id="36881"/>
    <lineage>
        <taxon>Eukaryota</taxon>
        <taxon>Viridiplantae</taxon>
        <taxon>Chlorophyta</taxon>
        <taxon>Pyramimonadophyceae</taxon>
        <taxon>Pyramimonadales</taxon>
        <taxon>Pyramimonadaceae</taxon>
        <taxon>Cymbomonas</taxon>
    </lineage>
</organism>
<evidence type="ECO:0000256" key="1">
    <source>
        <dbReference type="SAM" id="MobiDB-lite"/>
    </source>
</evidence>
<comment type="caution">
    <text evidence="2">The sequence shown here is derived from an EMBL/GenBank/DDBJ whole genome shotgun (WGS) entry which is preliminary data.</text>
</comment>
<proteinExistence type="predicted"/>
<feature type="compositionally biased region" description="Basic residues" evidence="1">
    <location>
        <begin position="76"/>
        <end position="86"/>
    </location>
</feature>
<dbReference type="Proteomes" id="UP001190700">
    <property type="component" value="Unassembled WGS sequence"/>
</dbReference>
<gene>
    <name evidence="2" type="ORF">CYMTET_44493</name>
</gene>
<keyword evidence="3" id="KW-1185">Reference proteome</keyword>
<dbReference type="EMBL" id="LGRX02030229">
    <property type="protein sequence ID" value="KAK3245958.1"/>
    <property type="molecule type" value="Genomic_DNA"/>
</dbReference>
<sequence length="86" mass="9522">MGIQAQFTFQGELVKEIAISATSGKLSQDLVALKAESMSFMVEHLKTSNVNVEEAEKDDIFEEKLSDEEDNGKSSQGKKKRRKVTG</sequence>
<evidence type="ECO:0000313" key="3">
    <source>
        <dbReference type="Proteomes" id="UP001190700"/>
    </source>
</evidence>
<evidence type="ECO:0000313" key="2">
    <source>
        <dbReference type="EMBL" id="KAK3245958.1"/>
    </source>
</evidence>
<name>A0AAE0C1B6_9CHLO</name>